<dbReference type="Proteomes" id="UP001168552">
    <property type="component" value="Unassembled WGS sequence"/>
</dbReference>
<gene>
    <name evidence="2" type="ORF">QWY31_13090</name>
</gene>
<reference evidence="2" key="1">
    <citation type="submission" date="2023-06" db="EMBL/GenBank/DDBJ databases">
        <title>Cytophagales bacterium Strain LB-30, isolated from soil.</title>
        <authorList>
            <person name="Liu B."/>
        </authorList>
    </citation>
    <scope>NUCLEOTIDE SEQUENCE</scope>
    <source>
        <strain evidence="2">LB-30</strain>
    </source>
</reference>
<accession>A0ABT8F869</accession>
<sequence length="207" mass="23220">MTISEEQKEKLYALIDEGRRLEAVRFLKFTFGITLLEAKELVEAIEKDRDVPSKKMPKITPGELFRQMRGKPYEPVRRRSGGKAYLIFLLIGLGMLGGAAWLVYHGFEKMQNAEVVEGTVVDFVYGDDTSAPMVEYVYQGSTQYVQGQVFSNPPAFDLGEKVDVYVPENPRISPFLGGFMELYFPALILSILGSVFTGVAMLVKCLL</sequence>
<evidence type="ECO:0000313" key="2">
    <source>
        <dbReference type="EMBL" id="MDN4166439.1"/>
    </source>
</evidence>
<feature type="transmembrane region" description="Helical" evidence="1">
    <location>
        <begin position="182"/>
        <end position="203"/>
    </location>
</feature>
<feature type="transmembrane region" description="Helical" evidence="1">
    <location>
        <begin position="84"/>
        <end position="104"/>
    </location>
</feature>
<keyword evidence="3" id="KW-1185">Reference proteome</keyword>
<keyword evidence="1" id="KW-0812">Transmembrane</keyword>
<proteinExistence type="predicted"/>
<keyword evidence="1" id="KW-1133">Transmembrane helix</keyword>
<name>A0ABT8F869_9BACT</name>
<dbReference type="RefSeq" id="WP_320004977.1">
    <property type="nucleotide sequence ID" value="NZ_JAUHJS010000007.1"/>
</dbReference>
<keyword evidence="1" id="KW-0472">Membrane</keyword>
<organism evidence="2 3">
    <name type="scientific">Shiella aurantiaca</name>
    <dbReference type="NCBI Taxonomy" id="3058365"/>
    <lineage>
        <taxon>Bacteria</taxon>
        <taxon>Pseudomonadati</taxon>
        <taxon>Bacteroidota</taxon>
        <taxon>Cytophagia</taxon>
        <taxon>Cytophagales</taxon>
        <taxon>Shiellaceae</taxon>
        <taxon>Shiella</taxon>
    </lineage>
</organism>
<evidence type="ECO:0000313" key="3">
    <source>
        <dbReference type="Proteomes" id="UP001168552"/>
    </source>
</evidence>
<protein>
    <submittedName>
        <fullName evidence="2">DUF3592 domain-containing protein</fullName>
    </submittedName>
</protein>
<comment type="caution">
    <text evidence="2">The sequence shown here is derived from an EMBL/GenBank/DDBJ whole genome shotgun (WGS) entry which is preliminary data.</text>
</comment>
<dbReference type="EMBL" id="JAUHJS010000007">
    <property type="protein sequence ID" value="MDN4166439.1"/>
    <property type="molecule type" value="Genomic_DNA"/>
</dbReference>
<evidence type="ECO:0000256" key="1">
    <source>
        <dbReference type="SAM" id="Phobius"/>
    </source>
</evidence>